<evidence type="ECO:0000313" key="1">
    <source>
        <dbReference type="EMBL" id="KKS16595.1"/>
    </source>
</evidence>
<dbReference type="AlphaFoldDB" id="A0A0G0WV56"/>
<name>A0A0G0WV56_UNCKA</name>
<dbReference type="Proteomes" id="UP000034163">
    <property type="component" value="Unassembled WGS sequence"/>
</dbReference>
<reference evidence="1 2" key="1">
    <citation type="journal article" date="2015" name="Nature">
        <title>rRNA introns, odd ribosomes, and small enigmatic genomes across a large radiation of phyla.</title>
        <authorList>
            <person name="Brown C.T."/>
            <person name="Hug L.A."/>
            <person name="Thomas B.C."/>
            <person name="Sharon I."/>
            <person name="Castelle C.J."/>
            <person name="Singh A."/>
            <person name="Wilkins M.J."/>
            <person name="Williams K.H."/>
            <person name="Banfield J.F."/>
        </authorList>
    </citation>
    <scope>NUCLEOTIDE SEQUENCE [LARGE SCALE GENOMIC DNA]</scope>
</reference>
<gene>
    <name evidence="1" type="ORF">UU72_C0017G0004</name>
</gene>
<organism evidence="1 2">
    <name type="scientific">candidate division WWE3 bacterium GW2011_GWB1_41_6</name>
    <dbReference type="NCBI Taxonomy" id="1619112"/>
    <lineage>
        <taxon>Bacteria</taxon>
        <taxon>Katanobacteria</taxon>
    </lineage>
</organism>
<evidence type="ECO:0000313" key="2">
    <source>
        <dbReference type="Proteomes" id="UP000034163"/>
    </source>
</evidence>
<comment type="caution">
    <text evidence="1">The sequence shown here is derived from an EMBL/GenBank/DDBJ whole genome shotgun (WGS) entry which is preliminary data.</text>
</comment>
<accession>A0A0G0WV56</accession>
<protein>
    <submittedName>
        <fullName evidence="1">Uncharacterized protein</fullName>
    </submittedName>
</protein>
<dbReference type="EMBL" id="LCBS01000017">
    <property type="protein sequence ID" value="KKS16595.1"/>
    <property type="molecule type" value="Genomic_DNA"/>
</dbReference>
<proteinExistence type="predicted"/>
<sequence length="204" mass="22400">MTIINNESENTPAGVNIYTTEDKYGSPATVVEIGDTETTRLIARFGKDGDRYCSVISDKITNVSGDAVITKAGENVVSLSHGVPSAEEIHLKSVSAKQIRFIMILDKDAHGGYYELLDRVDNSQELCSHLDEMGINMSRTEEGVLTRQSDYHLVVGEGSEVYVNIGDRKYIRLEGAVSLTVSAGTVYIETTLDDKTYKVVLEIE</sequence>